<gene>
    <name evidence="1" type="ORF">GKE10_00290</name>
</gene>
<evidence type="ECO:0000313" key="2">
    <source>
        <dbReference type="Proteomes" id="UP000462091"/>
    </source>
</evidence>
<dbReference type="AlphaFoldDB" id="A0A844DI29"/>
<organism evidence="1 2">
    <name type="scientific">Faecalibacterium prausnitzii</name>
    <dbReference type="NCBI Taxonomy" id="853"/>
    <lineage>
        <taxon>Bacteria</taxon>
        <taxon>Bacillati</taxon>
        <taxon>Bacillota</taxon>
        <taxon>Clostridia</taxon>
        <taxon>Eubacteriales</taxon>
        <taxon>Oscillospiraceae</taxon>
        <taxon>Faecalibacterium</taxon>
    </lineage>
</organism>
<accession>A0A844DI29</accession>
<sequence length="136" mass="14756">MTVPELCVYTHNFFDRYDDPTAGEFTFTADTVPAGVSAGQYFLVCGSIFNDGVHKAGDGDLTPETFTGTVQPMRVPPDFVALAQKITDYDAATPGGGRYVSQSFNGWSGTMATGTDGLPADGCTHYRREINQWRKL</sequence>
<dbReference type="Proteomes" id="UP000462091">
    <property type="component" value="Unassembled WGS sequence"/>
</dbReference>
<proteinExistence type="predicted"/>
<evidence type="ECO:0000313" key="1">
    <source>
        <dbReference type="EMBL" id="MSC50372.1"/>
    </source>
</evidence>
<dbReference type="RefSeq" id="WP_154265286.1">
    <property type="nucleotide sequence ID" value="NZ_WKQM01000001.1"/>
</dbReference>
<dbReference type="EMBL" id="WKQM01000001">
    <property type="protein sequence ID" value="MSC50372.1"/>
    <property type="molecule type" value="Genomic_DNA"/>
</dbReference>
<name>A0A844DI29_9FIRM</name>
<comment type="caution">
    <text evidence="1">The sequence shown here is derived from an EMBL/GenBank/DDBJ whole genome shotgun (WGS) entry which is preliminary data.</text>
</comment>
<reference evidence="1 2" key="1">
    <citation type="journal article" date="2019" name="Nat. Med.">
        <title>A library of human gut bacterial isolates paired with longitudinal multiomics data enables mechanistic microbiome research.</title>
        <authorList>
            <person name="Poyet M."/>
            <person name="Groussin M."/>
            <person name="Gibbons S.M."/>
            <person name="Avila-Pacheco J."/>
            <person name="Jiang X."/>
            <person name="Kearney S.M."/>
            <person name="Perrotta A.R."/>
            <person name="Berdy B."/>
            <person name="Zhao S."/>
            <person name="Lieberman T.D."/>
            <person name="Swanson P.K."/>
            <person name="Smith M."/>
            <person name="Roesemann S."/>
            <person name="Alexander J.E."/>
            <person name="Rich S.A."/>
            <person name="Livny J."/>
            <person name="Vlamakis H."/>
            <person name="Clish C."/>
            <person name="Bullock K."/>
            <person name="Deik A."/>
            <person name="Scott J."/>
            <person name="Pierce K.A."/>
            <person name="Xavier R.J."/>
            <person name="Alm E.J."/>
        </authorList>
    </citation>
    <scope>NUCLEOTIDE SEQUENCE [LARGE SCALE GENOMIC DNA]</scope>
    <source>
        <strain evidence="1 2">BIOML-B1</strain>
    </source>
</reference>
<protein>
    <submittedName>
        <fullName evidence="1">Uncharacterized protein</fullName>
    </submittedName>
</protein>